<feature type="domain" description="DUF397" evidence="2">
    <location>
        <begin position="9"/>
        <end position="62"/>
    </location>
</feature>
<feature type="region of interest" description="Disordered" evidence="1">
    <location>
        <begin position="1"/>
        <end position="20"/>
    </location>
</feature>
<comment type="caution">
    <text evidence="3">The sequence shown here is derived from an EMBL/GenBank/DDBJ whole genome shotgun (WGS) entry which is preliminary data.</text>
</comment>
<gene>
    <name evidence="3" type="ORF">Ssi02_15770</name>
</gene>
<sequence length="67" mass="6983">MGDQELAAATWRKSRSSAGNGNCVEVACLGDGGRAVRDSKSPDRPKLVFTAGEWAALVAGVKDGEFD</sequence>
<organism evidence="3 4">
    <name type="scientific">Sinosporangium siamense</name>
    <dbReference type="NCBI Taxonomy" id="1367973"/>
    <lineage>
        <taxon>Bacteria</taxon>
        <taxon>Bacillati</taxon>
        <taxon>Actinomycetota</taxon>
        <taxon>Actinomycetes</taxon>
        <taxon>Streptosporangiales</taxon>
        <taxon>Streptosporangiaceae</taxon>
        <taxon>Sinosporangium</taxon>
    </lineage>
</organism>
<protein>
    <submittedName>
        <fullName evidence="3">DUF397 domain-containing protein</fullName>
    </submittedName>
</protein>
<evidence type="ECO:0000313" key="3">
    <source>
        <dbReference type="EMBL" id="GII91346.1"/>
    </source>
</evidence>
<dbReference type="Proteomes" id="UP000606172">
    <property type="component" value="Unassembled WGS sequence"/>
</dbReference>
<dbReference type="AlphaFoldDB" id="A0A919RG71"/>
<proteinExistence type="predicted"/>
<evidence type="ECO:0000259" key="2">
    <source>
        <dbReference type="Pfam" id="PF04149"/>
    </source>
</evidence>
<accession>A0A919RG71</accession>
<name>A0A919RG71_9ACTN</name>
<keyword evidence="4" id="KW-1185">Reference proteome</keyword>
<dbReference type="RefSeq" id="WP_204022678.1">
    <property type="nucleotide sequence ID" value="NZ_BOOW01000009.1"/>
</dbReference>
<evidence type="ECO:0000313" key="4">
    <source>
        <dbReference type="Proteomes" id="UP000606172"/>
    </source>
</evidence>
<dbReference type="InterPro" id="IPR007278">
    <property type="entry name" value="DUF397"/>
</dbReference>
<dbReference type="EMBL" id="BOOW01000009">
    <property type="protein sequence ID" value="GII91346.1"/>
    <property type="molecule type" value="Genomic_DNA"/>
</dbReference>
<evidence type="ECO:0000256" key="1">
    <source>
        <dbReference type="SAM" id="MobiDB-lite"/>
    </source>
</evidence>
<reference evidence="3" key="1">
    <citation type="submission" date="2021-01" db="EMBL/GenBank/DDBJ databases">
        <title>Whole genome shotgun sequence of Sinosporangium siamense NBRC 109515.</title>
        <authorList>
            <person name="Komaki H."/>
            <person name="Tamura T."/>
        </authorList>
    </citation>
    <scope>NUCLEOTIDE SEQUENCE</scope>
    <source>
        <strain evidence="3">NBRC 109515</strain>
    </source>
</reference>
<dbReference type="Pfam" id="PF04149">
    <property type="entry name" value="DUF397"/>
    <property type="match status" value="1"/>
</dbReference>